<dbReference type="EMBL" id="JADBEM010000001">
    <property type="protein sequence ID" value="MBE1609994.1"/>
    <property type="molecule type" value="Genomic_DNA"/>
</dbReference>
<dbReference type="Proteomes" id="UP000638648">
    <property type="component" value="Unassembled WGS sequence"/>
</dbReference>
<keyword evidence="3" id="KW-0808">Transferase</keyword>
<organism evidence="3 4">
    <name type="scientific">Actinopolymorpha pittospori</name>
    <dbReference type="NCBI Taxonomy" id="648752"/>
    <lineage>
        <taxon>Bacteria</taxon>
        <taxon>Bacillati</taxon>
        <taxon>Actinomycetota</taxon>
        <taxon>Actinomycetes</taxon>
        <taxon>Propionibacteriales</taxon>
        <taxon>Actinopolymorphaceae</taxon>
        <taxon>Actinopolymorpha</taxon>
    </lineage>
</organism>
<name>A0A927RCK3_9ACTN</name>
<dbReference type="Gene3D" id="1.20.5.1930">
    <property type="match status" value="1"/>
</dbReference>
<evidence type="ECO:0000259" key="2">
    <source>
        <dbReference type="Pfam" id="PF07730"/>
    </source>
</evidence>
<reference evidence="3" key="1">
    <citation type="submission" date="2020-10" db="EMBL/GenBank/DDBJ databases">
        <title>Sequencing the genomes of 1000 actinobacteria strains.</title>
        <authorList>
            <person name="Klenk H.-P."/>
        </authorList>
    </citation>
    <scope>NUCLEOTIDE SEQUENCE</scope>
    <source>
        <strain evidence="3">DSM 45354</strain>
    </source>
</reference>
<protein>
    <submittedName>
        <fullName evidence="3">Signal transduction histidine kinase</fullName>
    </submittedName>
</protein>
<evidence type="ECO:0000313" key="4">
    <source>
        <dbReference type="Proteomes" id="UP000638648"/>
    </source>
</evidence>
<dbReference type="GO" id="GO:0016020">
    <property type="term" value="C:membrane"/>
    <property type="evidence" value="ECO:0007669"/>
    <property type="project" value="InterPro"/>
</dbReference>
<feature type="compositionally biased region" description="Basic residues" evidence="1">
    <location>
        <begin position="115"/>
        <end position="126"/>
    </location>
</feature>
<accession>A0A927RCK3</accession>
<dbReference type="GO" id="GO:0000155">
    <property type="term" value="F:phosphorelay sensor kinase activity"/>
    <property type="evidence" value="ECO:0007669"/>
    <property type="project" value="InterPro"/>
</dbReference>
<gene>
    <name evidence="3" type="ORF">HEB94_006842</name>
</gene>
<evidence type="ECO:0000256" key="1">
    <source>
        <dbReference type="SAM" id="MobiDB-lite"/>
    </source>
</evidence>
<comment type="caution">
    <text evidence="3">The sequence shown here is derived from an EMBL/GenBank/DDBJ whole genome shotgun (WGS) entry which is preliminary data.</text>
</comment>
<proteinExistence type="predicted"/>
<feature type="region of interest" description="Disordered" evidence="1">
    <location>
        <begin position="91"/>
        <end position="126"/>
    </location>
</feature>
<dbReference type="RefSeq" id="WP_192753449.1">
    <property type="nucleotide sequence ID" value="NZ_BAABJL010000087.1"/>
</dbReference>
<keyword evidence="4" id="KW-1185">Reference proteome</keyword>
<dbReference type="GO" id="GO:0046983">
    <property type="term" value="F:protein dimerization activity"/>
    <property type="evidence" value="ECO:0007669"/>
    <property type="project" value="InterPro"/>
</dbReference>
<feature type="domain" description="Signal transduction histidine kinase subgroup 3 dimerisation and phosphoacceptor" evidence="2">
    <location>
        <begin position="30"/>
        <end position="93"/>
    </location>
</feature>
<keyword evidence="3" id="KW-0418">Kinase</keyword>
<sequence length="126" mass="13940">MVCAFAHQAALALQHLRTEEQRAQLLVLEERDRIASDLRDSVIGSLSAAELDLQSAAGLSRQAEVRHRVDTAIEAVDSSIQAMRDTIFQTRPPSPRAGFLRLHTPAIPLGDRRSPSRRATHARPSR</sequence>
<dbReference type="InterPro" id="IPR011712">
    <property type="entry name" value="Sig_transdc_His_kin_sub3_dim/P"/>
</dbReference>
<evidence type="ECO:0000313" key="3">
    <source>
        <dbReference type="EMBL" id="MBE1609994.1"/>
    </source>
</evidence>
<dbReference type="AlphaFoldDB" id="A0A927RCK3"/>
<dbReference type="Pfam" id="PF07730">
    <property type="entry name" value="HisKA_3"/>
    <property type="match status" value="1"/>
</dbReference>